<keyword evidence="2" id="KW-0472">Membrane</keyword>
<proteinExistence type="predicted"/>
<evidence type="ECO:0000256" key="1">
    <source>
        <dbReference type="SAM" id="MobiDB-lite"/>
    </source>
</evidence>
<keyword evidence="2" id="KW-0812">Transmembrane</keyword>
<keyword evidence="2" id="KW-1133">Transmembrane helix</keyword>
<sequence length="163" mass="18015">MSDSEIMSPALLTAGVACSMLLLIILLVLLFLYHRHPQLWQQLCSKTNQNPNQPPAFSQCTQRNILEESPGGGFWIQGNQIFCVGSTSSYQLPSYESLQEKDDPSSINSTGPEKPGLLACTRMEAPPSYEQAKFMPPPCYVDMSRRFHQPSPILPASPCQLGV</sequence>
<feature type="region of interest" description="Disordered" evidence="1">
    <location>
        <begin position="95"/>
        <end position="114"/>
    </location>
</feature>
<gene>
    <name evidence="3" type="ORF">XELAEV_18044022mg</name>
</gene>
<organism evidence="3 4">
    <name type="scientific">Xenopus laevis</name>
    <name type="common">African clawed frog</name>
    <dbReference type="NCBI Taxonomy" id="8355"/>
    <lineage>
        <taxon>Eukaryota</taxon>
        <taxon>Metazoa</taxon>
        <taxon>Chordata</taxon>
        <taxon>Craniata</taxon>
        <taxon>Vertebrata</taxon>
        <taxon>Euteleostomi</taxon>
        <taxon>Amphibia</taxon>
        <taxon>Batrachia</taxon>
        <taxon>Anura</taxon>
        <taxon>Pipoidea</taxon>
        <taxon>Pipidae</taxon>
        <taxon>Xenopodinae</taxon>
        <taxon>Xenopus</taxon>
        <taxon>Xenopus</taxon>
    </lineage>
</organism>
<evidence type="ECO:0000256" key="2">
    <source>
        <dbReference type="SAM" id="Phobius"/>
    </source>
</evidence>
<evidence type="ECO:0000313" key="3">
    <source>
        <dbReference type="EMBL" id="OCT62929.1"/>
    </source>
</evidence>
<name>A0A974H2W4_XENLA</name>
<protein>
    <submittedName>
        <fullName evidence="3">Uncharacterized protein</fullName>
    </submittedName>
</protein>
<reference evidence="4" key="1">
    <citation type="journal article" date="2016" name="Nature">
        <title>Genome evolution in the allotetraploid frog Xenopus laevis.</title>
        <authorList>
            <person name="Session A.M."/>
            <person name="Uno Y."/>
            <person name="Kwon T."/>
            <person name="Chapman J.A."/>
            <person name="Toyoda A."/>
            <person name="Takahashi S."/>
            <person name="Fukui A."/>
            <person name="Hikosaka A."/>
            <person name="Suzuki A."/>
            <person name="Kondo M."/>
            <person name="van Heeringen S.J."/>
            <person name="Quigley I."/>
            <person name="Heinz S."/>
            <person name="Ogino H."/>
            <person name="Ochi H."/>
            <person name="Hellsten U."/>
            <person name="Lyons J.B."/>
            <person name="Simakov O."/>
            <person name="Putnam N."/>
            <person name="Stites J."/>
            <person name="Kuroki Y."/>
            <person name="Tanaka T."/>
            <person name="Michiue T."/>
            <person name="Watanabe M."/>
            <person name="Bogdanovic O."/>
            <person name="Lister R."/>
            <person name="Georgiou G."/>
            <person name="Paranjpe S.S."/>
            <person name="van Kruijsbergen I."/>
            <person name="Shu S."/>
            <person name="Carlson J."/>
            <person name="Kinoshita T."/>
            <person name="Ohta Y."/>
            <person name="Mawaribuchi S."/>
            <person name="Jenkins J."/>
            <person name="Grimwood J."/>
            <person name="Schmutz J."/>
            <person name="Mitros T."/>
            <person name="Mozaffari S.V."/>
            <person name="Suzuki Y."/>
            <person name="Haramoto Y."/>
            <person name="Yamamoto T.S."/>
            <person name="Takagi C."/>
            <person name="Heald R."/>
            <person name="Miller K."/>
            <person name="Haudenschild C."/>
            <person name="Kitzman J."/>
            <person name="Nakayama T."/>
            <person name="Izutsu Y."/>
            <person name="Robert J."/>
            <person name="Fortriede J."/>
            <person name="Burns K."/>
            <person name="Lotay V."/>
            <person name="Karimi K."/>
            <person name="Yasuoka Y."/>
            <person name="Dichmann D.S."/>
            <person name="Flajnik M.F."/>
            <person name="Houston D.W."/>
            <person name="Shendure J."/>
            <person name="DuPasquier L."/>
            <person name="Vize P.D."/>
            <person name="Zorn A.M."/>
            <person name="Ito M."/>
            <person name="Marcotte E.M."/>
            <person name="Wallingford J.B."/>
            <person name="Ito Y."/>
            <person name="Asashima M."/>
            <person name="Ueno N."/>
            <person name="Matsuda Y."/>
            <person name="Veenstra G.J."/>
            <person name="Fujiyama A."/>
            <person name="Harland R.M."/>
            <person name="Taira M."/>
            <person name="Rokhsar D.S."/>
        </authorList>
    </citation>
    <scope>NUCLEOTIDE SEQUENCE [LARGE SCALE GENOMIC DNA]</scope>
    <source>
        <strain evidence="4">J</strain>
    </source>
</reference>
<dbReference type="EMBL" id="CM004482">
    <property type="protein sequence ID" value="OCT62929.1"/>
    <property type="molecule type" value="Genomic_DNA"/>
</dbReference>
<dbReference type="Proteomes" id="UP000694892">
    <property type="component" value="Chromosome 9_10L"/>
</dbReference>
<accession>A0A974H2W4</accession>
<feature type="transmembrane region" description="Helical" evidence="2">
    <location>
        <begin position="6"/>
        <end position="33"/>
    </location>
</feature>
<evidence type="ECO:0000313" key="4">
    <source>
        <dbReference type="Proteomes" id="UP000694892"/>
    </source>
</evidence>
<dbReference type="AlphaFoldDB" id="A0A974H2W4"/>
<dbReference type="OMA" id="FWIQGNQ"/>